<dbReference type="SUPFAM" id="SSF52172">
    <property type="entry name" value="CheY-like"/>
    <property type="match status" value="1"/>
</dbReference>
<accession>A0ABV7ZZR7</accession>
<dbReference type="CDD" id="cd17593">
    <property type="entry name" value="REC_CheC-like"/>
    <property type="match status" value="1"/>
</dbReference>
<dbReference type="Proteomes" id="UP001595617">
    <property type="component" value="Unassembled WGS sequence"/>
</dbReference>
<dbReference type="PANTHER" id="PTHR44591:SF24">
    <property type="entry name" value="PROTEIN-GLUTAMATE METHYLESTERASE_PROTEIN-GLUTAMINE GLUTAMINASE 1"/>
    <property type="match status" value="1"/>
</dbReference>
<dbReference type="Gene3D" id="3.40.50.2300">
    <property type="match status" value="1"/>
</dbReference>
<dbReference type="InterPro" id="IPR050595">
    <property type="entry name" value="Bact_response_regulator"/>
</dbReference>
<dbReference type="PANTHER" id="PTHR44591">
    <property type="entry name" value="STRESS RESPONSE REGULATOR PROTEIN 1"/>
    <property type="match status" value="1"/>
</dbReference>
<evidence type="ECO:0000313" key="4">
    <source>
        <dbReference type="EMBL" id="MFC3852838.1"/>
    </source>
</evidence>
<dbReference type="InterPro" id="IPR011006">
    <property type="entry name" value="CheY-like_superfamily"/>
</dbReference>
<dbReference type="SMART" id="SM00448">
    <property type="entry name" value="REC"/>
    <property type="match status" value="1"/>
</dbReference>
<dbReference type="PROSITE" id="PS50110">
    <property type="entry name" value="RESPONSE_REGULATORY"/>
    <property type="match status" value="1"/>
</dbReference>
<keyword evidence="1 2" id="KW-0597">Phosphoprotein</keyword>
<organism evidence="4 5">
    <name type="scientific">Saccharospirillum mangrovi</name>
    <dbReference type="NCBI Taxonomy" id="2161747"/>
    <lineage>
        <taxon>Bacteria</taxon>
        <taxon>Pseudomonadati</taxon>
        <taxon>Pseudomonadota</taxon>
        <taxon>Gammaproteobacteria</taxon>
        <taxon>Oceanospirillales</taxon>
        <taxon>Saccharospirillaceae</taxon>
        <taxon>Saccharospirillum</taxon>
    </lineage>
</organism>
<feature type="domain" description="Response regulatory" evidence="3">
    <location>
        <begin position="4"/>
        <end position="119"/>
    </location>
</feature>
<evidence type="ECO:0000256" key="1">
    <source>
        <dbReference type="ARBA" id="ARBA00022553"/>
    </source>
</evidence>
<reference evidence="5" key="1">
    <citation type="journal article" date="2019" name="Int. J. Syst. Evol. Microbiol.">
        <title>The Global Catalogue of Microorganisms (GCM) 10K type strain sequencing project: providing services to taxonomists for standard genome sequencing and annotation.</title>
        <authorList>
            <consortium name="The Broad Institute Genomics Platform"/>
            <consortium name="The Broad Institute Genome Sequencing Center for Infectious Disease"/>
            <person name="Wu L."/>
            <person name="Ma J."/>
        </authorList>
    </citation>
    <scope>NUCLEOTIDE SEQUENCE [LARGE SCALE GENOMIC DNA]</scope>
    <source>
        <strain evidence="5">IBRC 10765</strain>
    </source>
</reference>
<evidence type="ECO:0000313" key="5">
    <source>
        <dbReference type="Proteomes" id="UP001595617"/>
    </source>
</evidence>
<comment type="caution">
    <text evidence="4">The sequence shown here is derived from an EMBL/GenBank/DDBJ whole genome shotgun (WGS) entry which is preliminary data.</text>
</comment>
<keyword evidence="5" id="KW-1185">Reference proteome</keyword>
<dbReference type="InterPro" id="IPR001789">
    <property type="entry name" value="Sig_transdc_resp-reg_receiver"/>
</dbReference>
<proteinExistence type="predicted"/>
<feature type="modified residue" description="4-aspartylphosphate" evidence="2">
    <location>
        <position position="54"/>
    </location>
</feature>
<name>A0ABV7ZZR7_9GAMM</name>
<gene>
    <name evidence="4" type="ORF">ACFOOG_08335</name>
</gene>
<dbReference type="EMBL" id="JBHRYR010000003">
    <property type="protein sequence ID" value="MFC3852838.1"/>
    <property type="molecule type" value="Genomic_DNA"/>
</dbReference>
<dbReference type="RefSeq" id="WP_380695423.1">
    <property type="nucleotide sequence ID" value="NZ_JBHRYR010000003.1"/>
</dbReference>
<dbReference type="Pfam" id="PF00072">
    <property type="entry name" value="Response_reg"/>
    <property type="match status" value="1"/>
</dbReference>
<evidence type="ECO:0000256" key="2">
    <source>
        <dbReference type="PROSITE-ProRule" id="PRU00169"/>
    </source>
</evidence>
<protein>
    <submittedName>
        <fullName evidence="4">Response regulator</fullName>
    </submittedName>
</protein>
<sequence>MSIPIIICDDSSFARKQMARALPPEWEVEVTFAENGEEAIALIREGKGEVMFLDLTMPVMDGYQTLELIKGQDLPCMVIVVSGDVQPEAVARVKQLGAIEFIEKPIDTDKARQVLVQYGVM</sequence>
<evidence type="ECO:0000259" key="3">
    <source>
        <dbReference type="PROSITE" id="PS50110"/>
    </source>
</evidence>